<reference evidence="5 6" key="1">
    <citation type="submission" date="2021-06" db="EMBL/GenBank/DDBJ databases">
        <title>Halomicroarcula sp. a new haloarchaeum isolated from saline soil.</title>
        <authorList>
            <person name="Duran-Viseras A."/>
            <person name="Sanchez-Porro C."/>
            <person name="Ventosa A."/>
        </authorList>
    </citation>
    <scope>NUCLEOTIDE SEQUENCE [LARGE SCALE GENOMIC DNA]</scope>
    <source>
        <strain evidence="5 6">F27</strain>
    </source>
</reference>
<evidence type="ECO:0000256" key="1">
    <source>
        <dbReference type="ARBA" id="ARBA00022801"/>
    </source>
</evidence>
<accession>A0AAW4PJE4</accession>
<protein>
    <submittedName>
        <fullName evidence="5">Alpha/beta fold hydrolase</fullName>
    </submittedName>
</protein>
<evidence type="ECO:0000256" key="3">
    <source>
        <dbReference type="SAM" id="MobiDB-lite"/>
    </source>
</evidence>
<keyword evidence="1 5" id="KW-0378">Hydrolase</keyword>
<evidence type="ECO:0000259" key="4">
    <source>
        <dbReference type="Pfam" id="PF00561"/>
    </source>
</evidence>
<dbReference type="AlphaFoldDB" id="A0AAW4PJE4"/>
<organism evidence="5 6">
    <name type="scientific">Haloarcula nitratireducens</name>
    <dbReference type="NCBI Taxonomy" id="2487749"/>
    <lineage>
        <taxon>Archaea</taxon>
        <taxon>Methanobacteriati</taxon>
        <taxon>Methanobacteriota</taxon>
        <taxon>Stenosarchaea group</taxon>
        <taxon>Halobacteria</taxon>
        <taxon>Halobacteriales</taxon>
        <taxon>Haloarculaceae</taxon>
        <taxon>Haloarcula</taxon>
    </lineage>
</organism>
<dbReference type="PANTHER" id="PTHR22946">
    <property type="entry name" value="DIENELACTONE HYDROLASE DOMAIN-CONTAINING PROTEIN-RELATED"/>
    <property type="match status" value="1"/>
</dbReference>
<evidence type="ECO:0000313" key="5">
    <source>
        <dbReference type="EMBL" id="MBX0297581.1"/>
    </source>
</evidence>
<dbReference type="Gene3D" id="3.40.50.1820">
    <property type="entry name" value="alpha/beta hydrolase"/>
    <property type="match status" value="1"/>
</dbReference>
<sequence length="304" mass="33399">MRRDVTFDSEGAEMSAWFYAPDTPSPWPLVVMAHGFSATKQMVADRYAEAFREAGLAVLLYDHRGFGASGGEPRQQINPWMQARGYRDAVSYATTLDEVDPSRIALWGDSYSSGASLVVAALDDRVAALVVQVPALGAEVPPNDPDGSLRESIEQTVRSGSVEPTADEIRGPMPVVWDDQDRRPSALTPETAFRWFNGYGTRTGTNWTNEVTVVRPEHPAQWYPGLCASDVSCPALFVVSPDDEMVRSSPAVARDAYERLAGPKEWVEIPGGHFGLLYYPSETFDRASSAQSRFLTETLLADDE</sequence>
<dbReference type="PANTHER" id="PTHR22946:SF9">
    <property type="entry name" value="POLYKETIDE TRANSFERASE AF380"/>
    <property type="match status" value="1"/>
</dbReference>
<proteinExistence type="inferred from homology"/>
<evidence type="ECO:0000313" key="6">
    <source>
        <dbReference type="Proteomes" id="UP001430455"/>
    </source>
</evidence>
<dbReference type="InterPro" id="IPR029058">
    <property type="entry name" value="AB_hydrolase_fold"/>
</dbReference>
<comment type="caution">
    <text evidence="5">The sequence shown here is derived from an EMBL/GenBank/DDBJ whole genome shotgun (WGS) entry which is preliminary data.</text>
</comment>
<dbReference type="EMBL" id="RKLT01000022">
    <property type="protein sequence ID" value="MBX0297581.1"/>
    <property type="molecule type" value="Genomic_DNA"/>
</dbReference>
<comment type="similarity">
    <text evidence="2">Belongs to the AB hydrolase superfamily. FUS2 hydrolase family.</text>
</comment>
<dbReference type="InterPro" id="IPR000073">
    <property type="entry name" value="AB_hydrolase_1"/>
</dbReference>
<dbReference type="Proteomes" id="UP001430455">
    <property type="component" value="Unassembled WGS sequence"/>
</dbReference>
<dbReference type="Pfam" id="PF00561">
    <property type="entry name" value="Abhydrolase_1"/>
    <property type="match status" value="1"/>
</dbReference>
<evidence type="ECO:0000256" key="2">
    <source>
        <dbReference type="ARBA" id="ARBA00038115"/>
    </source>
</evidence>
<dbReference type="RefSeq" id="WP_220582168.1">
    <property type="nucleotide sequence ID" value="NZ_RKLT01000022.1"/>
</dbReference>
<feature type="domain" description="AB hydrolase-1" evidence="4">
    <location>
        <begin position="28"/>
        <end position="277"/>
    </location>
</feature>
<feature type="region of interest" description="Disordered" evidence="3">
    <location>
        <begin position="157"/>
        <end position="181"/>
    </location>
</feature>
<name>A0AAW4PJE4_9EURY</name>
<dbReference type="GO" id="GO:0016788">
    <property type="term" value="F:hydrolase activity, acting on ester bonds"/>
    <property type="evidence" value="ECO:0007669"/>
    <property type="project" value="UniProtKB-ARBA"/>
</dbReference>
<gene>
    <name evidence="5" type="ORF">EGH23_22140</name>
</gene>
<dbReference type="InterPro" id="IPR050261">
    <property type="entry name" value="FrsA_esterase"/>
</dbReference>
<dbReference type="SUPFAM" id="SSF53474">
    <property type="entry name" value="alpha/beta-Hydrolases"/>
    <property type="match status" value="1"/>
</dbReference>
<keyword evidence="6" id="KW-1185">Reference proteome</keyword>
<dbReference type="Gene3D" id="1.10.10.800">
    <property type="match status" value="1"/>
</dbReference>